<dbReference type="Proteomes" id="UP000241890">
    <property type="component" value="Unassembled WGS sequence"/>
</dbReference>
<evidence type="ECO:0000313" key="2">
    <source>
        <dbReference type="Proteomes" id="UP000241890"/>
    </source>
</evidence>
<name>A0A2R5GIC8_9STRA</name>
<evidence type="ECO:0000313" key="1">
    <source>
        <dbReference type="EMBL" id="GBG30650.1"/>
    </source>
</evidence>
<proteinExistence type="predicted"/>
<dbReference type="InParanoid" id="A0A2R5GIC8"/>
<comment type="caution">
    <text evidence="1">The sequence shown here is derived from an EMBL/GenBank/DDBJ whole genome shotgun (WGS) entry which is preliminary data.</text>
</comment>
<gene>
    <name evidence="1" type="ORF">FCC1311_068702</name>
</gene>
<keyword evidence="2" id="KW-1185">Reference proteome</keyword>
<organism evidence="1 2">
    <name type="scientific">Hondaea fermentalgiana</name>
    <dbReference type="NCBI Taxonomy" id="2315210"/>
    <lineage>
        <taxon>Eukaryota</taxon>
        <taxon>Sar</taxon>
        <taxon>Stramenopiles</taxon>
        <taxon>Bigyra</taxon>
        <taxon>Labyrinthulomycetes</taxon>
        <taxon>Thraustochytrida</taxon>
        <taxon>Thraustochytriidae</taxon>
        <taxon>Hondaea</taxon>
    </lineage>
</organism>
<reference evidence="1 2" key="1">
    <citation type="submission" date="2017-12" db="EMBL/GenBank/DDBJ databases">
        <title>Sequencing, de novo assembly and annotation of complete genome of a new Thraustochytrid species, strain FCC1311.</title>
        <authorList>
            <person name="Sedici K."/>
            <person name="Godart F."/>
            <person name="Aiese Cigliano R."/>
            <person name="Sanseverino W."/>
            <person name="Barakat M."/>
            <person name="Ortet P."/>
            <person name="Marechal E."/>
            <person name="Cagnac O."/>
            <person name="Amato A."/>
        </authorList>
    </citation>
    <scope>NUCLEOTIDE SEQUENCE [LARGE SCALE GENOMIC DNA]</scope>
</reference>
<accession>A0A2R5GIC8</accession>
<dbReference type="AlphaFoldDB" id="A0A2R5GIC8"/>
<protein>
    <submittedName>
        <fullName evidence="1">Uncharacterized protein</fullName>
    </submittedName>
</protein>
<dbReference type="EMBL" id="BEYU01000081">
    <property type="protein sequence ID" value="GBG30650.1"/>
    <property type="molecule type" value="Genomic_DNA"/>
</dbReference>
<sequence>MPEASKEHGASAGKVSRTSLLHRSALHGVARHWTALDGSAWLGTTAAGVADGFEDSDRALDLPQSAA</sequence>